<dbReference type="InterPro" id="IPR024134">
    <property type="entry name" value="SOD_Cu/Zn_/chaperone"/>
</dbReference>
<dbReference type="NCBIfam" id="NF007628">
    <property type="entry name" value="PRK10290.1"/>
    <property type="match status" value="1"/>
</dbReference>
<name>A0A1D7TNQ1_9BACT</name>
<evidence type="ECO:0000313" key="5">
    <source>
        <dbReference type="EMBL" id="AOO66602.1"/>
    </source>
</evidence>
<sequence length="176" mass="17947">MVKKLSFALMVATLPLSLFAAETKVALNLATATGVGEKIGEVTISETKYGLVFTPSIKGVPAGIHGFHVHANPSCEPLKAADGKVTPAGAAGGHFDPKATNAHKGPYSDDGHLGDLPALYADANGDITTPVLAPRLTSLDQIKEHALMLHAGGDNHSDHPAMLGGGGARVACGVIK</sequence>
<dbReference type="STRING" id="1193502.SHALO_2849"/>
<comment type="cofactor">
    <cofactor evidence="2">
        <name>Zn(2+)</name>
        <dbReference type="ChEBI" id="CHEBI:29105"/>
    </cofactor>
    <text evidence="2">Binds 1 zinc ion per subunit.</text>
</comment>
<dbReference type="InterPro" id="IPR036423">
    <property type="entry name" value="SOD-like_Cu/Zn_dom_sf"/>
</dbReference>
<dbReference type="PROSITE" id="PS00087">
    <property type="entry name" value="SOD_CU_ZN_1"/>
    <property type="match status" value="1"/>
</dbReference>
<comment type="function">
    <text evidence="2">Destroys radicals which are normally produced within the cells and which are toxic to biological systems.</text>
</comment>
<evidence type="ECO:0000256" key="3">
    <source>
        <dbReference type="SAM" id="SignalP"/>
    </source>
</evidence>
<feature type="signal peptide" evidence="3">
    <location>
        <begin position="1"/>
        <end position="20"/>
    </location>
</feature>
<dbReference type="GO" id="GO:0005507">
    <property type="term" value="F:copper ion binding"/>
    <property type="evidence" value="ECO:0007669"/>
    <property type="project" value="InterPro"/>
</dbReference>
<gene>
    <name evidence="5" type="ORF">SHALO_2849</name>
</gene>
<comment type="catalytic activity">
    <reaction evidence="2">
        <text>2 superoxide + 2 H(+) = H2O2 + O2</text>
        <dbReference type="Rhea" id="RHEA:20696"/>
        <dbReference type="ChEBI" id="CHEBI:15378"/>
        <dbReference type="ChEBI" id="CHEBI:15379"/>
        <dbReference type="ChEBI" id="CHEBI:16240"/>
        <dbReference type="ChEBI" id="CHEBI:18421"/>
        <dbReference type="EC" id="1.15.1.1"/>
    </reaction>
</comment>
<keyword evidence="2" id="KW-0862">Zinc</keyword>
<feature type="domain" description="Superoxide dismutase copper/zinc binding" evidence="4">
    <location>
        <begin position="40"/>
        <end position="175"/>
    </location>
</feature>
<keyword evidence="6" id="KW-1185">Reference proteome</keyword>
<dbReference type="Proteomes" id="UP000094609">
    <property type="component" value="Chromosome"/>
</dbReference>
<dbReference type="KEGG" id="shal:SHALO_2849"/>
<dbReference type="PATRIC" id="fig|1193502.14.peg.2885"/>
<evidence type="ECO:0000256" key="1">
    <source>
        <dbReference type="ARBA" id="ARBA00010457"/>
    </source>
</evidence>
<comment type="similarity">
    <text evidence="1 2">Belongs to the Cu-Zn superoxide dismutase family.</text>
</comment>
<evidence type="ECO:0000313" key="6">
    <source>
        <dbReference type="Proteomes" id="UP000094609"/>
    </source>
</evidence>
<protein>
    <recommendedName>
        <fullName evidence="2">Superoxide dismutase [Cu-Zn]</fullName>
        <ecNumber evidence="2">1.15.1.1</ecNumber>
    </recommendedName>
</protein>
<dbReference type="Pfam" id="PF00080">
    <property type="entry name" value="Sod_Cu"/>
    <property type="match status" value="1"/>
</dbReference>
<dbReference type="GO" id="GO:0004784">
    <property type="term" value="F:superoxide dismutase activity"/>
    <property type="evidence" value="ECO:0007669"/>
    <property type="project" value="UniProtKB-EC"/>
</dbReference>
<comment type="cofactor">
    <cofactor evidence="2">
        <name>Cu cation</name>
        <dbReference type="ChEBI" id="CHEBI:23378"/>
    </cofactor>
    <text evidence="2">Binds 1 copper ion per subunit.</text>
</comment>
<dbReference type="InterPro" id="IPR018152">
    <property type="entry name" value="SOD_Cu/Zn_BS"/>
</dbReference>
<keyword evidence="2" id="KW-0186">Copper</keyword>
<reference evidence="6" key="1">
    <citation type="submission" date="2016-08" db="EMBL/GenBank/DDBJ databases">
        <title>Complete genome sequence of the organohalide-respiring Epsilonproteobacterium Sulfurospirillum halorespirans.</title>
        <authorList>
            <person name="Goris T."/>
            <person name="Zimmermann J."/>
            <person name="Schenz B."/>
            <person name="Lemos M."/>
            <person name="Hackermueller J."/>
            <person name="Diekert G."/>
        </authorList>
    </citation>
    <scope>NUCLEOTIDE SEQUENCE [LARGE SCALE GENOMIC DNA]</scope>
    <source>
        <strain>DSM 13726</strain>
        <strain evidence="6">PCE-M2</strain>
    </source>
</reference>
<keyword evidence="2" id="KW-0479">Metal-binding</keyword>
<keyword evidence="2 5" id="KW-0560">Oxidoreductase</keyword>
<keyword evidence="3" id="KW-0732">Signal</keyword>
<dbReference type="CDD" id="cd00305">
    <property type="entry name" value="Cu-Zn_Superoxide_Dismutase"/>
    <property type="match status" value="1"/>
</dbReference>
<organism evidence="5 6">
    <name type="scientific">Sulfurospirillum halorespirans DSM 13726</name>
    <dbReference type="NCBI Taxonomy" id="1193502"/>
    <lineage>
        <taxon>Bacteria</taxon>
        <taxon>Pseudomonadati</taxon>
        <taxon>Campylobacterota</taxon>
        <taxon>Epsilonproteobacteria</taxon>
        <taxon>Campylobacterales</taxon>
        <taxon>Sulfurospirillaceae</taxon>
        <taxon>Sulfurospirillum</taxon>
    </lineage>
</organism>
<dbReference type="SUPFAM" id="SSF49329">
    <property type="entry name" value="Cu,Zn superoxide dismutase-like"/>
    <property type="match status" value="1"/>
</dbReference>
<proteinExistence type="inferred from homology"/>
<dbReference type="Gene3D" id="2.60.40.200">
    <property type="entry name" value="Superoxide dismutase, copper/zinc binding domain"/>
    <property type="match status" value="1"/>
</dbReference>
<feature type="chain" id="PRO_5009099593" description="Superoxide dismutase [Cu-Zn]" evidence="3">
    <location>
        <begin position="21"/>
        <end position="176"/>
    </location>
</feature>
<dbReference type="AlphaFoldDB" id="A0A1D7TNQ1"/>
<dbReference type="InterPro" id="IPR001424">
    <property type="entry name" value="SOD_Cu_Zn_dom"/>
</dbReference>
<dbReference type="PANTHER" id="PTHR10003">
    <property type="entry name" value="SUPEROXIDE DISMUTASE CU-ZN -RELATED"/>
    <property type="match status" value="1"/>
</dbReference>
<dbReference type="RefSeq" id="WP_069479122.1">
    <property type="nucleotide sequence ID" value="NZ_CP017111.1"/>
</dbReference>
<dbReference type="EC" id="1.15.1.1" evidence="2"/>
<evidence type="ECO:0000259" key="4">
    <source>
        <dbReference type="Pfam" id="PF00080"/>
    </source>
</evidence>
<dbReference type="EMBL" id="CP017111">
    <property type="protein sequence ID" value="AOO66602.1"/>
    <property type="molecule type" value="Genomic_DNA"/>
</dbReference>
<evidence type="ECO:0000256" key="2">
    <source>
        <dbReference type="RuleBase" id="RU000393"/>
    </source>
</evidence>
<dbReference type="PROSITE" id="PS00332">
    <property type="entry name" value="SOD_CU_ZN_2"/>
    <property type="match status" value="1"/>
</dbReference>
<accession>A0A1D7TNQ1</accession>